<protein>
    <recommendedName>
        <fullName evidence="3">F-box domain-containing protein</fullName>
    </recommendedName>
</protein>
<dbReference type="OrthoDB" id="2364689at2759"/>
<evidence type="ECO:0000313" key="2">
    <source>
        <dbReference type="Proteomes" id="UP000078512"/>
    </source>
</evidence>
<sequence>MTQLQPHSRHKTLQDATQIPELLLLMAPHWTPQDLNVCIKVCRTWHQTLTPFLWHTIDDKLLAWPRILASHDTFTPSSSSPGVKGYFWILSGFTRYGHLIRHLRLSWRVLVDIAFETGVCTQLESLETFNLALNRTKKEQEELRRLSNLSIADGGLTYDQRRNVAVEGPLLSPNFEGVFSPSEIEWRSVEEQKRDWMTAQNFWSLIMVNKATLRTLRLDRSLDSLAHLDTDFLLDTLATLPHLTELDNTLLKIDIRDVLERLPSLRSNRSSNHELPFQVLTKSYDHLRALEIYNPLPSKTFFSLLSRLPSLEDFRISEFVRREHFVDSPESMLNNTPTRLKGLHIMSGAAHLGPRLAERIIPWVPLLTSFTIDRLQDETAEALFIHCKNLETIRQSDDGCTLYEIQYDSLRPFNAHPPSRPTSKLFKLLQYYPSLKILDRIDQRLVAADLLAQTWPPLTKLQVFRCQIVNVNRLTPSEETMLTHTSPSWLPRPNEALTLITKHTQSTTLQKAILSRLGTLTNLRVLDLGYEWRDVWADSRSECPRYTSNSQEYVNYGTPYKNTLELTLSTGLTHLSGLCHLQVFGFEGVDHRIGKQELEWMAIHWPKLKIMRGLQEDDHLVHIEPDPVKTELRRHMEMLRPDVKHESLSRQGSRKV</sequence>
<dbReference type="AlphaFoldDB" id="A0A197JVJ3"/>
<evidence type="ECO:0008006" key="3">
    <source>
        <dbReference type="Google" id="ProtNLM"/>
    </source>
</evidence>
<organism evidence="1 2">
    <name type="scientific">Linnemannia elongata AG-77</name>
    <dbReference type="NCBI Taxonomy" id="1314771"/>
    <lineage>
        <taxon>Eukaryota</taxon>
        <taxon>Fungi</taxon>
        <taxon>Fungi incertae sedis</taxon>
        <taxon>Mucoromycota</taxon>
        <taxon>Mortierellomycotina</taxon>
        <taxon>Mortierellomycetes</taxon>
        <taxon>Mortierellales</taxon>
        <taxon>Mortierellaceae</taxon>
        <taxon>Linnemannia</taxon>
    </lineage>
</organism>
<evidence type="ECO:0000313" key="1">
    <source>
        <dbReference type="EMBL" id="OAQ28309.1"/>
    </source>
</evidence>
<accession>A0A197JVJ3</accession>
<reference evidence="1 2" key="1">
    <citation type="submission" date="2016-05" db="EMBL/GenBank/DDBJ databases">
        <title>Genome sequencing reveals origins of a unique bacterial endosymbiosis in the earliest lineages of terrestrial Fungi.</title>
        <authorList>
            <consortium name="DOE Joint Genome Institute"/>
            <person name="Uehling J."/>
            <person name="Gryganskyi A."/>
            <person name="Hameed K."/>
            <person name="Tschaplinski T."/>
            <person name="Misztal P."/>
            <person name="Wu S."/>
            <person name="Desiro A."/>
            <person name="Vande Pol N."/>
            <person name="Du Z.-Y."/>
            <person name="Zienkiewicz A."/>
            <person name="Zienkiewicz K."/>
            <person name="Morin E."/>
            <person name="Tisserant E."/>
            <person name="Splivallo R."/>
            <person name="Hainaut M."/>
            <person name="Henrissat B."/>
            <person name="Ohm R."/>
            <person name="Kuo A."/>
            <person name="Yan J."/>
            <person name="Lipzen A."/>
            <person name="Nolan M."/>
            <person name="Labutti K."/>
            <person name="Barry K."/>
            <person name="Goldstein A."/>
            <person name="Labbe J."/>
            <person name="Schadt C."/>
            <person name="Tuskan G."/>
            <person name="Grigoriev I."/>
            <person name="Martin F."/>
            <person name="Vilgalys R."/>
            <person name="Bonito G."/>
        </authorList>
    </citation>
    <scope>NUCLEOTIDE SEQUENCE [LARGE SCALE GENOMIC DNA]</scope>
    <source>
        <strain evidence="1 2">AG-77</strain>
    </source>
</reference>
<dbReference type="Proteomes" id="UP000078512">
    <property type="component" value="Unassembled WGS sequence"/>
</dbReference>
<dbReference type="Gene3D" id="3.80.10.10">
    <property type="entry name" value="Ribonuclease Inhibitor"/>
    <property type="match status" value="1"/>
</dbReference>
<gene>
    <name evidence="1" type="ORF">K457DRAFT_20250</name>
</gene>
<name>A0A197JVJ3_9FUNG</name>
<dbReference type="InterPro" id="IPR032675">
    <property type="entry name" value="LRR_dom_sf"/>
</dbReference>
<dbReference type="EMBL" id="KV442049">
    <property type="protein sequence ID" value="OAQ28309.1"/>
    <property type="molecule type" value="Genomic_DNA"/>
</dbReference>
<keyword evidence="2" id="KW-1185">Reference proteome</keyword>
<proteinExistence type="predicted"/>